<gene>
    <name evidence="1" type="ordered locus">Mfla_1333</name>
</gene>
<name>Q1H1N6_METFK</name>
<keyword evidence="2" id="KW-1185">Reference proteome</keyword>
<proteinExistence type="predicted"/>
<dbReference type="eggNOG" id="COG2165">
    <property type="taxonomic scope" value="Bacteria"/>
</dbReference>
<dbReference type="OrthoDB" id="5608857at2"/>
<dbReference type="HOGENOM" id="CLU_088953_1_0_4"/>
<evidence type="ECO:0008006" key="3">
    <source>
        <dbReference type="Google" id="ProtNLM"/>
    </source>
</evidence>
<dbReference type="Proteomes" id="UP000002440">
    <property type="component" value="Chromosome"/>
</dbReference>
<evidence type="ECO:0000313" key="2">
    <source>
        <dbReference type="Proteomes" id="UP000002440"/>
    </source>
</evidence>
<sequence>MPNGKQQQGMALMGALLVIILMGLALAEAGNRWSDMQRREREQELIKVGDTIRKAIGSYYNQSPGMVKQFPPTLDSLLKDNRFPTPQRHLRKLYIDPVTQREGWGLLYAPSGGIMGIYSLSGDRPFKTRNFPPPYQEFEKKKAYIDWIFAYMPETDNSSSPALE</sequence>
<accession>Q1H1N6</accession>
<dbReference type="AlphaFoldDB" id="Q1H1N6"/>
<dbReference type="EMBL" id="CP000284">
    <property type="protein sequence ID" value="ABE49601.1"/>
    <property type="molecule type" value="Genomic_DNA"/>
</dbReference>
<dbReference type="KEGG" id="mfa:Mfla_1333"/>
<dbReference type="RefSeq" id="WP_011479555.1">
    <property type="nucleotide sequence ID" value="NC_007947.1"/>
</dbReference>
<dbReference type="STRING" id="265072.Mfla_1333"/>
<protein>
    <recommendedName>
        <fullName evidence="3">Secretion system X pseudopilin PulG-like protein</fullName>
    </recommendedName>
</protein>
<reference evidence="1 2" key="1">
    <citation type="submission" date="2006-03" db="EMBL/GenBank/DDBJ databases">
        <title>Complete sequence of Methylobacillus flagellatus KT.</title>
        <authorList>
            <consortium name="US DOE Joint Genome Institute"/>
            <person name="Copeland A."/>
            <person name="Lucas S."/>
            <person name="Lapidus A."/>
            <person name="Barry K."/>
            <person name="Detter J.C."/>
            <person name="Glavina del Rio T."/>
            <person name="Hammon N."/>
            <person name="Israni S."/>
            <person name="Dalin E."/>
            <person name="Tice H."/>
            <person name="Pitluck S."/>
            <person name="Brettin T."/>
            <person name="Bruce D."/>
            <person name="Han C."/>
            <person name="Tapia R."/>
            <person name="Saunders E."/>
            <person name="Gilna P."/>
            <person name="Schmutz J."/>
            <person name="Larimer F."/>
            <person name="Land M."/>
            <person name="Kyrpides N."/>
            <person name="Anderson I."/>
            <person name="Richardson P."/>
        </authorList>
    </citation>
    <scope>NUCLEOTIDE SEQUENCE [LARGE SCALE GENOMIC DNA]</scope>
    <source>
        <strain evidence="2">KT / ATCC 51484 / DSM 6875</strain>
    </source>
</reference>
<evidence type="ECO:0000313" key="1">
    <source>
        <dbReference type="EMBL" id="ABE49601.1"/>
    </source>
</evidence>
<organism evidence="1 2">
    <name type="scientific">Methylobacillus flagellatus (strain ATCC 51484 / DSM 6875 / VKM B-1610 / KT)</name>
    <dbReference type="NCBI Taxonomy" id="265072"/>
    <lineage>
        <taxon>Bacteria</taxon>
        <taxon>Pseudomonadati</taxon>
        <taxon>Pseudomonadota</taxon>
        <taxon>Betaproteobacteria</taxon>
        <taxon>Nitrosomonadales</taxon>
        <taxon>Methylophilaceae</taxon>
        <taxon>Methylobacillus</taxon>
    </lineage>
</organism>